<dbReference type="EMBL" id="JAQMLV010000005">
    <property type="protein sequence ID" value="MDB8744425.1"/>
    <property type="molecule type" value="Genomic_DNA"/>
</dbReference>
<dbReference type="RefSeq" id="WP_272111631.1">
    <property type="nucleotide sequence ID" value="NZ_JAQMLV010000005.1"/>
</dbReference>
<evidence type="ECO:0000313" key="2">
    <source>
        <dbReference type="Proteomes" id="UP001211015"/>
    </source>
</evidence>
<evidence type="ECO:0000313" key="1">
    <source>
        <dbReference type="EMBL" id="MDB8744425.1"/>
    </source>
</evidence>
<sequence>MGYRTFLFICRESPYIKRFSECGGAKVLNARIFLFYRKRAADFCFAPPYGKNQKVDRFIKRLQRKIKLFLDIYLLRFSSSPGRVNVPADFDTIEKAFSGVKTAEKA</sequence>
<reference evidence="1" key="1">
    <citation type="submission" date="2023-01" db="EMBL/GenBank/DDBJ databases">
        <title>Human gut microbiome strain richness.</title>
        <authorList>
            <person name="Chen-Liaw A."/>
        </authorList>
    </citation>
    <scope>NUCLEOTIDE SEQUENCE</scope>
    <source>
        <strain evidence="1">1001275st1_F4_1001275B_160808</strain>
    </source>
</reference>
<accession>A0AAW6E7R0</accession>
<dbReference type="AlphaFoldDB" id="A0AAW6E7R0"/>
<name>A0AAW6E7R0_9FIRM</name>
<proteinExistence type="predicted"/>
<comment type="caution">
    <text evidence="1">The sequence shown here is derived from an EMBL/GenBank/DDBJ whole genome shotgun (WGS) entry which is preliminary data.</text>
</comment>
<dbReference type="Proteomes" id="UP001211015">
    <property type="component" value="Unassembled WGS sequence"/>
</dbReference>
<protein>
    <submittedName>
        <fullName evidence="1">Uncharacterized protein</fullName>
    </submittedName>
</protein>
<gene>
    <name evidence="1" type="ORF">PNU62_05275</name>
</gene>
<organism evidence="1 2">
    <name type="scientific">Ruminococcus bicirculans</name>
    <name type="common">ex Wegman et al. 2014</name>
    <dbReference type="NCBI Taxonomy" id="1160721"/>
    <lineage>
        <taxon>Bacteria</taxon>
        <taxon>Bacillati</taxon>
        <taxon>Bacillota</taxon>
        <taxon>Clostridia</taxon>
        <taxon>Eubacteriales</taxon>
        <taxon>Oscillospiraceae</taxon>
        <taxon>Ruminococcus</taxon>
    </lineage>
</organism>